<sequence length="121" mass="12938">NKVPHPFLLFIYLIIVLMVTTAILSAFGVSAKNPTDGTPVVVKNLLSVEGLHWFLPNVIKNFSGFAPLGAILALVLGAGLAERVGLLPALMVKMASHVNARYASYMVLFIAFFSHISSDAA</sequence>
<dbReference type="PANTHER" id="PTHR30282:SF0">
    <property type="entry name" value="P-AMINOBENZOYL-GLUTAMATE TRANSPORT PROTEIN"/>
    <property type="match status" value="1"/>
</dbReference>
<keyword evidence="1" id="KW-0812">Transmembrane</keyword>
<feature type="transmembrane region" description="Helical" evidence="1">
    <location>
        <begin position="7"/>
        <end position="29"/>
    </location>
</feature>
<dbReference type="GO" id="GO:1902604">
    <property type="term" value="P:p-aminobenzoyl-glutamate transmembrane transport"/>
    <property type="evidence" value="ECO:0007669"/>
    <property type="project" value="InterPro"/>
</dbReference>
<dbReference type="EMBL" id="AZMM01013463">
    <property type="protein sequence ID" value="ETJ32060.1"/>
    <property type="molecule type" value="Genomic_DNA"/>
</dbReference>
<reference evidence="2" key="1">
    <citation type="submission" date="2013-12" db="EMBL/GenBank/DDBJ databases">
        <title>A Varibaculum cambriense genome reconstructed from a premature infant gut community with otherwise low bacterial novelty that shifts toward anaerobic metabolism during the third week of life.</title>
        <authorList>
            <person name="Brown C.T."/>
            <person name="Sharon I."/>
            <person name="Thomas B.C."/>
            <person name="Castelle C.J."/>
            <person name="Morowitz M.J."/>
            <person name="Banfield J.F."/>
        </authorList>
    </citation>
    <scope>NUCLEOTIDE SEQUENCE</scope>
</reference>
<evidence type="ECO:0000256" key="1">
    <source>
        <dbReference type="SAM" id="Phobius"/>
    </source>
</evidence>
<accession>W1XRE6</accession>
<feature type="non-terminal residue" evidence="2">
    <location>
        <position position="121"/>
    </location>
</feature>
<protein>
    <submittedName>
        <fullName evidence="2">Aminobenzoyl-glutamate transport protein</fullName>
    </submittedName>
</protein>
<comment type="caution">
    <text evidence="2">The sequence shown here is derived from an EMBL/GenBank/DDBJ whole genome shotgun (WGS) entry which is preliminary data.</text>
</comment>
<gene>
    <name evidence="2" type="ORF">Q604_UNBC13463G0001</name>
</gene>
<evidence type="ECO:0000313" key="2">
    <source>
        <dbReference type="EMBL" id="ETJ32060.1"/>
    </source>
</evidence>
<feature type="non-terminal residue" evidence="2">
    <location>
        <position position="1"/>
    </location>
</feature>
<keyword evidence="1" id="KW-1133">Transmembrane helix</keyword>
<dbReference type="AlphaFoldDB" id="W1XRE6"/>
<dbReference type="GO" id="GO:0015558">
    <property type="term" value="F:secondary active p-aminobenzoyl-glutamate transmembrane transporter activity"/>
    <property type="evidence" value="ECO:0007669"/>
    <property type="project" value="InterPro"/>
</dbReference>
<dbReference type="InterPro" id="IPR004697">
    <property type="entry name" value="AbgT"/>
</dbReference>
<proteinExistence type="predicted"/>
<keyword evidence="1" id="KW-0472">Membrane</keyword>
<dbReference type="PANTHER" id="PTHR30282">
    <property type="entry name" value="P-AMINOBENZOYL GLUTAMATE TRANSPORTER"/>
    <property type="match status" value="1"/>
</dbReference>
<feature type="transmembrane region" description="Helical" evidence="1">
    <location>
        <begin position="62"/>
        <end position="81"/>
    </location>
</feature>
<organism evidence="2">
    <name type="scientific">human gut metagenome</name>
    <dbReference type="NCBI Taxonomy" id="408170"/>
    <lineage>
        <taxon>unclassified sequences</taxon>
        <taxon>metagenomes</taxon>
        <taxon>organismal metagenomes</taxon>
    </lineage>
</organism>
<dbReference type="Pfam" id="PF03806">
    <property type="entry name" value="ABG_transport"/>
    <property type="match status" value="1"/>
</dbReference>
<feature type="transmembrane region" description="Helical" evidence="1">
    <location>
        <begin position="102"/>
        <end position="118"/>
    </location>
</feature>
<name>W1XRE6_9ZZZZ</name>